<evidence type="ECO:0008006" key="3">
    <source>
        <dbReference type="Google" id="ProtNLM"/>
    </source>
</evidence>
<comment type="caution">
    <text evidence="1">The sequence shown here is derived from an EMBL/GenBank/DDBJ whole genome shotgun (WGS) entry which is preliminary data.</text>
</comment>
<organism evidence="1 2">
    <name type="scientific">Paraburkholderia unamae</name>
    <dbReference type="NCBI Taxonomy" id="219649"/>
    <lineage>
        <taxon>Bacteria</taxon>
        <taxon>Pseudomonadati</taxon>
        <taxon>Pseudomonadota</taxon>
        <taxon>Betaproteobacteria</taxon>
        <taxon>Burkholderiales</taxon>
        <taxon>Burkholderiaceae</taxon>
        <taxon>Paraburkholderia</taxon>
    </lineage>
</organism>
<reference evidence="1 2" key="1">
    <citation type="submission" date="2018-05" db="EMBL/GenBank/DDBJ databases">
        <title>Genomic Encyclopedia of Type Strains, Phase IV (KMG-V): Genome sequencing to study the core and pangenomes of soil and plant-associated prokaryotes.</title>
        <authorList>
            <person name="Whitman W."/>
        </authorList>
    </citation>
    <scope>NUCLEOTIDE SEQUENCE [LARGE SCALE GENOMIC DNA]</scope>
    <source>
        <strain evidence="1 2">SCZa-39</strain>
    </source>
</reference>
<dbReference type="Proteomes" id="UP000245712">
    <property type="component" value="Unassembled WGS sequence"/>
</dbReference>
<evidence type="ECO:0000313" key="1">
    <source>
        <dbReference type="EMBL" id="PVX85764.1"/>
    </source>
</evidence>
<proteinExistence type="predicted"/>
<dbReference type="EMBL" id="QEOB01000003">
    <property type="protein sequence ID" value="PVX85764.1"/>
    <property type="molecule type" value="Genomic_DNA"/>
</dbReference>
<name>A0ABX5KSL3_9BURK</name>
<keyword evidence="2" id="KW-1185">Reference proteome</keyword>
<dbReference type="RefSeq" id="WP_165841827.1">
    <property type="nucleotide sequence ID" value="NZ_QEOB01000003.1"/>
</dbReference>
<accession>A0ABX5KSL3</accession>
<sequence length="55" mass="5656">MNKTASKSRPLIAFAILSIAVGIVINHPSSMQRSAPLSGAAVSAELARVMGFGMV</sequence>
<evidence type="ECO:0000313" key="2">
    <source>
        <dbReference type="Proteomes" id="UP000245712"/>
    </source>
</evidence>
<protein>
    <recommendedName>
        <fullName evidence="3">MFS transporter</fullName>
    </recommendedName>
</protein>
<gene>
    <name evidence="1" type="ORF">C7402_103342</name>
</gene>